<dbReference type="Gene3D" id="3.30.420.40">
    <property type="match status" value="2"/>
</dbReference>
<evidence type="ECO:0000256" key="1">
    <source>
        <dbReference type="ARBA" id="ARBA00006479"/>
    </source>
</evidence>
<evidence type="ECO:0000313" key="2">
    <source>
        <dbReference type="EMBL" id="RKN80114.1"/>
    </source>
</evidence>
<organism evidence="2 3">
    <name type="scientific">Ulvibacterium marinum</name>
    <dbReference type="NCBI Taxonomy" id="2419782"/>
    <lineage>
        <taxon>Bacteria</taxon>
        <taxon>Pseudomonadati</taxon>
        <taxon>Bacteroidota</taxon>
        <taxon>Flavobacteriia</taxon>
        <taxon>Flavobacteriales</taxon>
        <taxon>Flavobacteriaceae</taxon>
        <taxon>Ulvibacterium</taxon>
    </lineage>
</organism>
<evidence type="ECO:0000313" key="3">
    <source>
        <dbReference type="Proteomes" id="UP000276603"/>
    </source>
</evidence>
<dbReference type="Pfam" id="PF00480">
    <property type="entry name" value="ROK"/>
    <property type="match status" value="1"/>
</dbReference>
<dbReference type="OrthoDB" id="9810372at2"/>
<dbReference type="Proteomes" id="UP000276603">
    <property type="component" value="Unassembled WGS sequence"/>
</dbReference>
<comment type="caution">
    <text evidence="2">The sequence shown here is derived from an EMBL/GenBank/DDBJ whole genome shotgun (WGS) entry which is preliminary data.</text>
</comment>
<sequence>MTKHYLGIDIGGTKIKTVILNGEGEILEQDEVLTEDGAIDAEFWKKKIVSKITEKTNQYAKKNNRSLQCAISAPGLVDKKNQMILHMPERLQGIENFNWSEELQQGIKVINDGHSACLAEYESFYKKQEIQHMLMLTLGTGVGGGIIVNGDLYQGDLQRAGHVGHMTVAYDGAPTMTNMPGSLEHAMGNYSVSERTEGRYQSVHELVDAYKKGEEKAEKWWLESVQKLAVALASLTNILSPELIVLGGGITAGAKASLMEPLQDFMTRYEWRPKGYKVKLEAARHGSFAGAIGAAFFARNNNSQSRDK</sequence>
<dbReference type="GO" id="GO:0045127">
    <property type="term" value="F:N-acetylglucosamine kinase activity"/>
    <property type="evidence" value="ECO:0007669"/>
    <property type="project" value="UniProtKB-EC"/>
</dbReference>
<dbReference type="InterPro" id="IPR049874">
    <property type="entry name" value="ROK_cs"/>
</dbReference>
<name>A0A3B0C6S8_9FLAO</name>
<dbReference type="PROSITE" id="PS01125">
    <property type="entry name" value="ROK"/>
    <property type="match status" value="1"/>
</dbReference>
<dbReference type="PANTHER" id="PTHR18964">
    <property type="entry name" value="ROK (REPRESSOR, ORF, KINASE) FAMILY"/>
    <property type="match status" value="1"/>
</dbReference>
<reference evidence="2 3" key="1">
    <citation type="submission" date="2018-10" db="EMBL/GenBank/DDBJ databases">
        <title>Ulvibacterium marinum gen. nov., sp. nov., a novel marine bacterium of the family Flavobacteriaceae, isolated from a culture of the green alga Ulva prolifera.</title>
        <authorList>
            <person name="Zhang Z."/>
        </authorList>
    </citation>
    <scope>NUCLEOTIDE SEQUENCE [LARGE SCALE GENOMIC DNA]</scope>
    <source>
        <strain evidence="2 3">CCMM003</strain>
    </source>
</reference>
<dbReference type="SUPFAM" id="SSF53067">
    <property type="entry name" value="Actin-like ATPase domain"/>
    <property type="match status" value="1"/>
</dbReference>
<dbReference type="InterPro" id="IPR000600">
    <property type="entry name" value="ROK"/>
</dbReference>
<dbReference type="GO" id="GO:0046872">
    <property type="term" value="F:metal ion binding"/>
    <property type="evidence" value="ECO:0007669"/>
    <property type="project" value="UniProtKB-KW"/>
</dbReference>
<dbReference type="PANTHER" id="PTHR18964:SF149">
    <property type="entry name" value="BIFUNCTIONAL UDP-N-ACETYLGLUCOSAMINE 2-EPIMERASE_N-ACETYLMANNOSAMINE KINASE"/>
    <property type="match status" value="1"/>
</dbReference>
<protein>
    <submittedName>
        <fullName evidence="2">ROK family protein</fullName>
    </submittedName>
</protein>
<accession>A0A3B0C6S8</accession>
<dbReference type="InterPro" id="IPR043129">
    <property type="entry name" value="ATPase_NBD"/>
</dbReference>
<comment type="similarity">
    <text evidence="1">Belongs to the ROK (NagC/XylR) family.</text>
</comment>
<dbReference type="AlphaFoldDB" id="A0A3B0C6S8"/>
<gene>
    <name evidence="2" type="ORF">D7Z94_17900</name>
</gene>
<dbReference type="GO" id="GO:0005524">
    <property type="term" value="F:ATP binding"/>
    <property type="evidence" value="ECO:0007669"/>
    <property type="project" value="UniProtKB-KW"/>
</dbReference>
<dbReference type="EMBL" id="RBCJ01000003">
    <property type="protein sequence ID" value="RKN80114.1"/>
    <property type="molecule type" value="Genomic_DNA"/>
</dbReference>
<keyword evidence="3" id="KW-1185">Reference proteome</keyword>
<dbReference type="RefSeq" id="WP_120712923.1">
    <property type="nucleotide sequence ID" value="NZ_CANMKH010000004.1"/>
</dbReference>
<proteinExistence type="inferred from homology"/>